<evidence type="ECO:0000256" key="2">
    <source>
        <dbReference type="ARBA" id="ARBA00022630"/>
    </source>
</evidence>
<dbReference type="Gene3D" id="3.50.50.60">
    <property type="entry name" value="FAD/NAD(P)-binding domain"/>
    <property type="match status" value="1"/>
</dbReference>
<accession>A0AAD7G3V9</accession>
<evidence type="ECO:0000256" key="1">
    <source>
        <dbReference type="ARBA" id="ARBA00007992"/>
    </source>
</evidence>
<evidence type="ECO:0000313" key="8">
    <source>
        <dbReference type="Proteomes" id="UP001221757"/>
    </source>
</evidence>
<dbReference type="EMBL" id="JARKIE010000232">
    <property type="protein sequence ID" value="KAJ7663536.1"/>
    <property type="molecule type" value="Genomic_DNA"/>
</dbReference>
<dbReference type="SUPFAM" id="SSF54373">
    <property type="entry name" value="FAD-linked reductases, C-terminal domain"/>
    <property type="match status" value="1"/>
</dbReference>
<dbReference type="InterPro" id="IPR002938">
    <property type="entry name" value="FAD-bd"/>
</dbReference>
<dbReference type="PRINTS" id="PR00420">
    <property type="entry name" value="RNGMNOXGNASE"/>
</dbReference>
<keyword evidence="4" id="KW-0560">Oxidoreductase</keyword>
<reference evidence="7" key="1">
    <citation type="submission" date="2023-03" db="EMBL/GenBank/DDBJ databases">
        <title>Massive genome expansion in bonnet fungi (Mycena s.s.) driven by repeated elements and novel gene families across ecological guilds.</title>
        <authorList>
            <consortium name="Lawrence Berkeley National Laboratory"/>
            <person name="Harder C.B."/>
            <person name="Miyauchi S."/>
            <person name="Viragh M."/>
            <person name="Kuo A."/>
            <person name="Thoen E."/>
            <person name="Andreopoulos B."/>
            <person name="Lu D."/>
            <person name="Skrede I."/>
            <person name="Drula E."/>
            <person name="Henrissat B."/>
            <person name="Morin E."/>
            <person name="Kohler A."/>
            <person name="Barry K."/>
            <person name="LaButti K."/>
            <person name="Morin E."/>
            <person name="Salamov A."/>
            <person name="Lipzen A."/>
            <person name="Mereny Z."/>
            <person name="Hegedus B."/>
            <person name="Baldrian P."/>
            <person name="Stursova M."/>
            <person name="Weitz H."/>
            <person name="Taylor A."/>
            <person name="Grigoriev I.V."/>
            <person name="Nagy L.G."/>
            <person name="Martin F."/>
            <person name="Kauserud H."/>
        </authorList>
    </citation>
    <scope>NUCLEOTIDE SEQUENCE</scope>
    <source>
        <strain evidence="7">CBHHK067</strain>
    </source>
</reference>
<dbReference type="SUPFAM" id="SSF51905">
    <property type="entry name" value="FAD/NAD(P)-binding domain"/>
    <property type="match status" value="1"/>
</dbReference>
<keyword evidence="2" id="KW-0285">Flavoprotein</keyword>
<evidence type="ECO:0000313" key="7">
    <source>
        <dbReference type="EMBL" id="KAJ7663536.1"/>
    </source>
</evidence>
<dbReference type="PANTHER" id="PTHR13789">
    <property type="entry name" value="MONOOXYGENASE"/>
    <property type="match status" value="1"/>
</dbReference>
<dbReference type="Pfam" id="PF01494">
    <property type="entry name" value="FAD_binding_3"/>
    <property type="match status" value="1"/>
</dbReference>
<keyword evidence="8" id="KW-1185">Reference proteome</keyword>
<dbReference type="PANTHER" id="PTHR13789:SF309">
    <property type="entry name" value="PUTATIVE (AFU_ORTHOLOGUE AFUA_6G14510)-RELATED"/>
    <property type="match status" value="1"/>
</dbReference>
<protein>
    <recommendedName>
        <fullName evidence="6">FAD-binding domain-containing protein</fullName>
    </recommendedName>
</protein>
<evidence type="ECO:0000259" key="6">
    <source>
        <dbReference type="Pfam" id="PF01494"/>
    </source>
</evidence>
<evidence type="ECO:0000256" key="4">
    <source>
        <dbReference type="ARBA" id="ARBA00023002"/>
    </source>
</evidence>
<organism evidence="7 8">
    <name type="scientific">Mycena rosella</name>
    <name type="common">Pink bonnet</name>
    <name type="synonym">Agaricus rosellus</name>
    <dbReference type="NCBI Taxonomy" id="1033263"/>
    <lineage>
        <taxon>Eukaryota</taxon>
        <taxon>Fungi</taxon>
        <taxon>Dikarya</taxon>
        <taxon>Basidiomycota</taxon>
        <taxon>Agaricomycotina</taxon>
        <taxon>Agaricomycetes</taxon>
        <taxon>Agaricomycetidae</taxon>
        <taxon>Agaricales</taxon>
        <taxon>Marasmiineae</taxon>
        <taxon>Mycenaceae</taxon>
        <taxon>Mycena</taxon>
    </lineage>
</organism>
<evidence type="ECO:0000256" key="5">
    <source>
        <dbReference type="ARBA" id="ARBA00023033"/>
    </source>
</evidence>
<dbReference type="GO" id="GO:0071949">
    <property type="term" value="F:FAD binding"/>
    <property type="evidence" value="ECO:0007669"/>
    <property type="project" value="InterPro"/>
</dbReference>
<dbReference type="InterPro" id="IPR036188">
    <property type="entry name" value="FAD/NAD-bd_sf"/>
</dbReference>
<name>A0AAD7G3V9_MYCRO</name>
<proteinExistence type="inferred from homology"/>
<keyword evidence="5" id="KW-0503">Monooxygenase</keyword>
<comment type="caution">
    <text evidence="7">The sequence shown here is derived from an EMBL/GenBank/DDBJ whole genome shotgun (WGS) entry which is preliminary data.</text>
</comment>
<keyword evidence="3" id="KW-0274">FAD</keyword>
<comment type="similarity">
    <text evidence="1">Belongs to the paxM FAD-dependent monooxygenase family.</text>
</comment>
<dbReference type="GO" id="GO:0004497">
    <property type="term" value="F:monooxygenase activity"/>
    <property type="evidence" value="ECO:0007669"/>
    <property type="project" value="UniProtKB-KW"/>
</dbReference>
<dbReference type="InterPro" id="IPR050493">
    <property type="entry name" value="FAD-dep_Monooxygenase_BioMet"/>
</dbReference>
<sequence length="414" mass="44098">MAISNGSPNPLNVSIVGAGIAGLTAAIALRRQGHLVQVFEASEIKTEIGAGLGVQPNALRVLDHLGVSMDKLGGHPHYGHIPFNPETGEAIGGTTPFLPPGTEKQKPGLMCLRPDLYTELTLRATGDGAGPPVEVHLGSGVVACDPERGTIELSSGETIQADFVLGADGINSVVRTAILGRVETAPASGLSCFRAVFEAPAAGTFPELEWVTAGVSGTRSVRMKGAAFRMIFVYPCRNGSLINFVGFFTDAPGDEADWNPTGSCADIAETFHDLHPRFLRLLDLPVRGPIQKWRLRVLPRLPTWIRGRGALMGDAAHATLPLLGQGAGVAIEEGGLIGCLLPRGTTREDVPARLQAYEDIGKDRGDFLSEESVLQTSRIGDPAWLKRSQEVHATMRNYDAIKVAQDCYQQRFGA</sequence>
<gene>
    <name evidence="7" type="ORF">B0H17DRAFT_1092708</name>
</gene>
<dbReference type="Proteomes" id="UP001221757">
    <property type="component" value="Unassembled WGS sequence"/>
</dbReference>
<evidence type="ECO:0000256" key="3">
    <source>
        <dbReference type="ARBA" id="ARBA00022827"/>
    </source>
</evidence>
<dbReference type="AlphaFoldDB" id="A0AAD7G3V9"/>
<feature type="domain" description="FAD-binding" evidence="6">
    <location>
        <begin position="12"/>
        <end position="364"/>
    </location>
</feature>